<protein>
    <submittedName>
        <fullName evidence="1">Uncharacterized protein</fullName>
    </submittedName>
</protein>
<gene>
    <name evidence="1" type="ORF">NQ176_g8073</name>
</gene>
<evidence type="ECO:0000313" key="1">
    <source>
        <dbReference type="EMBL" id="KAJ2970675.1"/>
    </source>
</evidence>
<evidence type="ECO:0000313" key="2">
    <source>
        <dbReference type="Proteomes" id="UP001143910"/>
    </source>
</evidence>
<sequence length="1040" mass="116246">MAAVTTLPALLESLNQSLSLAQEAAPALANIEHQKDGISLLDIKNEMLLSYLQNLVFLILLKIRNNKKAASQAKDAKLDEEVRSKLVELRLYLEKGARPLEEKLRFSIERFLRTADDAQREEKAKEQGSNQRTGSESDEDEEDSGSEDEDSDTENPQDRRSNMRGKMAAAPKLGNMVDDVTARPAQRDGAPSGVYRPPKRDRQVMDTGLRKEKVERRPAKSRTMEEFINSELATAPMAEPSIGTTIVQGGRRMKTTADREAEAERREYEETNYTRLPKEGKKERAKKARQEGGSRRMQFGGEEWHDLGEGVDRIDRLTKRKDSGRGSNVRAMLDKSRKRGRDTTDGPRGSGYEMANIRARNAIASTPGQTRQLLKMATATSPILPAEGKRNVLVTSALPYSNNLPHLGNVIGSVLSADLYARYCRARGYQTLYVCGTDQYGTATETKALEEGTDPASLCAKYHALHKSIYDWFRIDFDIFDKTPTAHQTDIVQGIFTKLWENGYIYEDETIQPFCPVESHNTFLADRFIEGECSICGDKGARGDQCDACGSILDPLKPEETGTPTEGETSNELKATGWLVNPRCKVDGTAPEARKTKHLYLRLDDISEELKAWYKTTANNGWSANAKSITQSWIEKGLKPRAISRDLKWGVPIPDVKGLNVEDYARKVFYVWFDACIGYISITKTYTDGDNREGTNWEKWWKNPENVELMQFQGKDNVGFHSIVFPSSLLGTKENWTKVHRISATEYLNYENGKFSKSRGIGVFGNNAKDTGIDPDIWRFYLLSRRPELADSEFKWEEFVDVNNNELLKNVGNFIQRTLKFCVAKMDSTVPAATVSNEAIYAHTAAANEILANYIQHQEATKMRAGILDILAFSSLGNKFLQDNGLNNKLLAEQPELCNTVISIAINQVHLLAGLLYPYMPTTAESIFKQLGEEPSPFIPDAFDFKAVPAGHKLGAPEPLFSVIPAAKVDEWRDAYGGEELKKLKALEAEKAAAKKAKKLADKEKKKAKKADATEAKPDADAADVAKLSLEEKKADEKKL</sequence>
<organism evidence="1 2">
    <name type="scientific">Zarea fungicola</name>
    <dbReference type="NCBI Taxonomy" id="93591"/>
    <lineage>
        <taxon>Eukaryota</taxon>
        <taxon>Fungi</taxon>
        <taxon>Dikarya</taxon>
        <taxon>Ascomycota</taxon>
        <taxon>Pezizomycotina</taxon>
        <taxon>Sordariomycetes</taxon>
        <taxon>Hypocreomycetidae</taxon>
        <taxon>Hypocreales</taxon>
        <taxon>Cordycipitaceae</taxon>
        <taxon>Zarea</taxon>
    </lineage>
</organism>
<comment type="caution">
    <text evidence="1">The sequence shown here is derived from an EMBL/GenBank/DDBJ whole genome shotgun (WGS) entry which is preliminary data.</text>
</comment>
<dbReference type="EMBL" id="JANJQO010001491">
    <property type="protein sequence ID" value="KAJ2970675.1"/>
    <property type="molecule type" value="Genomic_DNA"/>
</dbReference>
<reference evidence="1" key="1">
    <citation type="submission" date="2022-08" db="EMBL/GenBank/DDBJ databases">
        <title>Genome Sequence of Lecanicillium fungicola.</title>
        <authorList>
            <person name="Buettner E."/>
        </authorList>
    </citation>
    <scope>NUCLEOTIDE SEQUENCE</scope>
    <source>
        <strain evidence="1">Babe33</strain>
    </source>
</reference>
<dbReference type="Proteomes" id="UP001143910">
    <property type="component" value="Unassembled WGS sequence"/>
</dbReference>
<name>A0ACC1MV08_9HYPO</name>
<keyword evidence="2" id="KW-1185">Reference proteome</keyword>
<accession>A0ACC1MV08</accession>
<proteinExistence type="predicted"/>